<sequence>MLIQENFAIVHAQTCDFSAQRSVGNLARKISGNLVRGWRSGHQGIKKALLRLGEFVFNMKLL</sequence>
<accession>X1K2I4</accession>
<dbReference type="EMBL" id="BARU01038760">
    <property type="protein sequence ID" value="GAH87890.1"/>
    <property type="molecule type" value="Genomic_DNA"/>
</dbReference>
<reference evidence="1" key="1">
    <citation type="journal article" date="2014" name="Front. Microbiol.">
        <title>High frequency of phylogenetically diverse reductive dehalogenase-homologous genes in deep subseafloor sedimentary metagenomes.</title>
        <authorList>
            <person name="Kawai M."/>
            <person name="Futagami T."/>
            <person name="Toyoda A."/>
            <person name="Takaki Y."/>
            <person name="Nishi S."/>
            <person name="Hori S."/>
            <person name="Arai W."/>
            <person name="Tsubouchi T."/>
            <person name="Morono Y."/>
            <person name="Uchiyama I."/>
            <person name="Ito T."/>
            <person name="Fujiyama A."/>
            <person name="Inagaki F."/>
            <person name="Takami H."/>
        </authorList>
    </citation>
    <scope>NUCLEOTIDE SEQUENCE</scope>
    <source>
        <strain evidence="1">Expedition CK06-06</strain>
    </source>
</reference>
<dbReference type="AlphaFoldDB" id="X1K2I4"/>
<proteinExistence type="predicted"/>
<gene>
    <name evidence="1" type="ORF">S03H2_60181</name>
</gene>
<comment type="caution">
    <text evidence="1">The sequence shown here is derived from an EMBL/GenBank/DDBJ whole genome shotgun (WGS) entry which is preliminary data.</text>
</comment>
<organism evidence="1">
    <name type="scientific">marine sediment metagenome</name>
    <dbReference type="NCBI Taxonomy" id="412755"/>
    <lineage>
        <taxon>unclassified sequences</taxon>
        <taxon>metagenomes</taxon>
        <taxon>ecological metagenomes</taxon>
    </lineage>
</organism>
<protein>
    <submittedName>
        <fullName evidence="1">Uncharacterized protein</fullName>
    </submittedName>
</protein>
<evidence type="ECO:0000313" key="1">
    <source>
        <dbReference type="EMBL" id="GAH87890.1"/>
    </source>
</evidence>
<name>X1K2I4_9ZZZZ</name>